<feature type="transmembrane region" description="Helical" evidence="1">
    <location>
        <begin position="9"/>
        <end position="29"/>
    </location>
</feature>
<sequence length="394" mass="44496">MRSFFSKKYIFTGMGSAVVVIAVVFVWVMNRGTALIYIADEYGSATIATAVLPPPPQHISTPDAVRAIYMSSWVAGTPSIREPLVEFVRTSEVNAIVIDVKDYSGKVSFRTGDPIIEKMGSEEERVPNMRSFIEELHRNDIYTIARISVFQDPHVVAKMPEIAVRTKEGTVWKDRKGITWVDPASTEMWKYIIRVAHAAEAVGFDELNFDYVRFPSDGNMKNIAFPVWDGIVPRSDVLENFFAYLDTELSKLPIPISLDLFGMTMTNTDDLNIGQVLEKAAPHADYIAPMVYPSHYPNGWNGLSNPAAHPYEVIHFAMSEGERRLEAMRVLTASTTSPLYGAHIAELRPWIQDFDLGADYTADMIRKEKQATYDARLDSWMVWDPKNVYTKEAY</sequence>
<reference evidence="3 4" key="1">
    <citation type="journal article" date="2016" name="Nat. Commun.">
        <title>Thousands of microbial genomes shed light on interconnected biogeochemical processes in an aquifer system.</title>
        <authorList>
            <person name="Anantharaman K."/>
            <person name="Brown C.T."/>
            <person name="Hug L.A."/>
            <person name="Sharon I."/>
            <person name="Castelle C.J."/>
            <person name="Probst A.J."/>
            <person name="Thomas B.C."/>
            <person name="Singh A."/>
            <person name="Wilkins M.J."/>
            <person name="Karaoz U."/>
            <person name="Brodie E.L."/>
            <person name="Williams K.H."/>
            <person name="Hubbard S.S."/>
            <person name="Banfield J.F."/>
        </authorList>
    </citation>
    <scope>NUCLEOTIDE SEQUENCE [LARGE SCALE GENOMIC DNA]</scope>
</reference>
<protein>
    <recommendedName>
        <fullName evidence="2">DUF4015 domain-containing protein</fullName>
    </recommendedName>
</protein>
<evidence type="ECO:0000259" key="2">
    <source>
        <dbReference type="Pfam" id="PF13200"/>
    </source>
</evidence>
<evidence type="ECO:0000256" key="1">
    <source>
        <dbReference type="SAM" id="Phobius"/>
    </source>
</evidence>
<keyword evidence="1" id="KW-0812">Transmembrane</keyword>
<dbReference type="STRING" id="1802114.A2719_03125"/>
<evidence type="ECO:0000313" key="3">
    <source>
        <dbReference type="EMBL" id="OGZ43929.1"/>
    </source>
</evidence>
<keyword evidence="1" id="KW-0472">Membrane</keyword>
<comment type="caution">
    <text evidence="3">The sequence shown here is derived from an EMBL/GenBank/DDBJ whole genome shotgun (WGS) entry which is preliminary data.</text>
</comment>
<keyword evidence="1" id="KW-1133">Transmembrane helix</keyword>
<name>A0A1G2G0U1_9BACT</name>
<dbReference type="InterPro" id="IPR017853">
    <property type="entry name" value="GH"/>
</dbReference>
<accession>A0A1G2G0U1</accession>
<dbReference type="AlphaFoldDB" id="A0A1G2G0U1"/>
<dbReference type="Proteomes" id="UP000177480">
    <property type="component" value="Unassembled WGS sequence"/>
</dbReference>
<proteinExistence type="predicted"/>
<evidence type="ECO:0000313" key="4">
    <source>
        <dbReference type="Proteomes" id="UP000177480"/>
    </source>
</evidence>
<dbReference type="SUPFAM" id="SSF51445">
    <property type="entry name" value="(Trans)glycosidases"/>
    <property type="match status" value="1"/>
</dbReference>
<dbReference type="Pfam" id="PF13200">
    <property type="entry name" value="DUF4015"/>
    <property type="match status" value="1"/>
</dbReference>
<dbReference type="EMBL" id="MHNK01000010">
    <property type="protein sequence ID" value="OGZ43929.1"/>
    <property type="molecule type" value="Genomic_DNA"/>
</dbReference>
<gene>
    <name evidence="3" type="ORF">A2719_03125</name>
</gene>
<dbReference type="InterPro" id="IPR025275">
    <property type="entry name" value="DUF4015"/>
</dbReference>
<feature type="domain" description="DUF4015" evidence="2">
    <location>
        <begin position="67"/>
        <end position="389"/>
    </location>
</feature>
<organism evidence="3 4">
    <name type="scientific">Candidatus Ryanbacteria bacterium RIFCSPHIGHO2_01_FULL_45_22</name>
    <dbReference type="NCBI Taxonomy" id="1802114"/>
    <lineage>
        <taxon>Bacteria</taxon>
        <taxon>Candidatus Ryaniibacteriota</taxon>
    </lineage>
</organism>